<comment type="caution">
    <text evidence="2">The sequence shown here is derived from an EMBL/GenBank/DDBJ whole genome shotgun (WGS) entry which is preliminary data.</text>
</comment>
<keyword evidence="3" id="KW-1185">Reference proteome</keyword>
<evidence type="ECO:0000313" key="2">
    <source>
        <dbReference type="EMBL" id="TYP58771.1"/>
    </source>
</evidence>
<dbReference type="AlphaFoldDB" id="A0A5S5AZ88"/>
<evidence type="ECO:0000256" key="1">
    <source>
        <dbReference type="SAM" id="Phobius"/>
    </source>
</evidence>
<keyword evidence="1" id="KW-0812">Transmembrane</keyword>
<organism evidence="2 3">
    <name type="scientific">Thermosediminibacter litoriperuensis</name>
    <dbReference type="NCBI Taxonomy" id="291989"/>
    <lineage>
        <taxon>Bacteria</taxon>
        <taxon>Bacillati</taxon>
        <taxon>Bacillota</taxon>
        <taxon>Clostridia</taxon>
        <taxon>Thermosediminibacterales</taxon>
        <taxon>Thermosediminibacteraceae</taxon>
        <taxon>Thermosediminibacter</taxon>
    </lineage>
</organism>
<dbReference type="Proteomes" id="UP000322294">
    <property type="component" value="Unassembled WGS sequence"/>
</dbReference>
<dbReference type="EMBL" id="VNHO01000002">
    <property type="protein sequence ID" value="TYP58771.1"/>
    <property type="molecule type" value="Genomic_DNA"/>
</dbReference>
<feature type="transmembrane region" description="Helical" evidence="1">
    <location>
        <begin position="6"/>
        <end position="28"/>
    </location>
</feature>
<protein>
    <submittedName>
        <fullName evidence="2">Uncharacterized protein</fullName>
    </submittedName>
</protein>
<gene>
    <name evidence="2" type="ORF">LZ11_00226</name>
</gene>
<sequence>MKKYTLTLISMLLVVSIFLNFVFVAQLLDIKKKEEERLLSNVFTCGEYFGIFGDNLQKYIKNRDEKYRMEMIWIYLVLKAFRYNLASTNTVFLKDLDESITPIRKLIRIIEDISLKLNRDSINTEDGKSRDFWESFARDVLKVAELLTERREKEDRVKANLPEAGRVIENLSEKYDSYLKGK</sequence>
<name>A0A5S5AZ88_9FIRM</name>
<keyword evidence="1" id="KW-0472">Membrane</keyword>
<keyword evidence="1" id="KW-1133">Transmembrane helix</keyword>
<proteinExistence type="predicted"/>
<evidence type="ECO:0000313" key="3">
    <source>
        <dbReference type="Proteomes" id="UP000322294"/>
    </source>
</evidence>
<accession>A0A5S5AZ88</accession>
<reference evidence="2 3" key="1">
    <citation type="submission" date="2019-07" db="EMBL/GenBank/DDBJ databases">
        <title>Genomic Encyclopedia of Type Strains, Phase I: the one thousand microbial genomes (KMG-I) project.</title>
        <authorList>
            <person name="Kyrpides N."/>
        </authorList>
    </citation>
    <scope>NUCLEOTIDE SEQUENCE [LARGE SCALE GENOMIC DNA]</scope>
    <source>
        <strain evidence="2 3">DSM 16647</strain>
    </source>
</reference>
<dbReference type="RefSeq" id="WP_148865825.1">
    <property type="nucleotide sequence ID" value="NZ_VNHO01000002.1"/>
</dbReference>